<sequence>MGFRFQKRRRAKEEEDFTPEQKWSFVDLNDFKCQSYFTYFGYGVLWYNLIISIACYLIDLYILLNLLFFNHWSSSFQPYIPFHLSRWIFLIGILFSWANLAHEHRRAWRIIERDGVAESYLDSLAFRLQSLRYGEGKGWKRFLVFAELTRSKKGVDYIALFTQFAIQTRVRVLFCFVPLQIINISTLYSAFTSKLQASTASQIFVNMELLWKEHIFQAAVFTAMLFTFFIWVFDLFSLALAGFCSLFLRCYLPKEELKDGGLRGYCKRKINRRLHVIFEGMVKGREEEGSGSGSEEKEDREVILTQIRDSFRNLPRPPIARAESSNAGSLQRDTSPAASATIELRPLSRTATSSSLRSSQNQRSGPSSDRETEIRRQFDCQRSLWTIPPTDRQYLPGVICDEQTTKLPLVRHHRVEIRRGDVSSNPIIILEDSPSVTNVPDANTPPQSPPLEKRPRPDYTGMATRGSGRNKSPSAKHRGGSRQNSPQGRSTRSDSRTDTTTVLPHPKAPPSVILEENSPQPCNNTAPVDIHLPVKRPVSTAEENPQHVSLAPETFPADEKADPVVSTDELVTTSETATGLASSILSSSSEADTQLEFLDQTCPLVACTHPEPADGKLSPNVSGCTLEITQQTSLDVLDQTTSTHCPAWHDLTIRSPPITSQTNTDQP</sequence>
<dbReference type="AlphaFoldDB" id="A0A1L7XMY0"/>
<feature type="region of interest" description="Disordered" evidence="1">
    <location>
        <begin position="433"/>
        <end position="524"/>
    </location>
</feature>
<keyword evidence="2" id="KW-0812">Transmembrane</keyword>
<dbReference type="InterPro" id="IPR031606">
    <property type="entry name" value="Kch1/2"/>
</dbReference>
<organism evidence="3 4">
    <name type="scientific">Phialocephala subalpina</name>
    <dbReference type="NCBI Taxonomy" id="576137"/>
    <lineage>
        <taxon>Eukaryota</taxon>
        <taxon>Fungi</taxon>
        <taxon>Dikarya</taxon>
        <taxon>Ascomycota</taxon>
        <taxon>Pezizomycotina</taxon>
        <taxon>Leotiomycetes</taxon>
        <taxon>Helotiales</taxon>
        <taxon>Mollisiaceae</taxon>
        <taxon>Phialocephala</taxon>
        <taxon>Phialocephala fortinii species complex</taxon>
    </lineage>
</organism>
<dbReference type="PANTHER" id="PTHR36424">
    <property type="entry name" value="PHEROMONE-REGULATED MEMBRANE PROTEIN 6"/>
    <property type="match status" value="1"/>
</dbReference>
<proteinExistence type="predicted"/>
<gene>
    <name evidence="3" type="ORF">PAC_16306</name>
</gene>
<feature type="transmembrane region" description="Helical" evidence="2">
    <location>
        <begin position="84"/>
        <end position="101"/>
    </location>
</feature>
<feature type="transmembrane region" description="Helical" evidence="2">
    <location>
        <begin position="44"/>
        <end position="64"/>
    </location>
</feature>
<reference evidence="3 4" key="1">
    <citation type="submission" date="2016-03" db="EMBL/GenBank/DDBJ databases">
        <authorList>
            <person name="Ploux O."/>
        </authorList>
    </citation>
    <scope>NUCLEOTIDE SEQUENCE [LARGE SCALE GENOMIC DNA]</scope>
    <source>
        <strain evidence="3 4">UAMH 11012</strain>
    </source>
</reference>
<feature type="transmembrane region" description="Helical" evidence="2">
    <location>
        <begin position="215"/>
        <end position="248"/>
    </location>
</feature>
<feature type="compositionally biased region" description="Low complexity" evidence="1">
    <location>
        <begin position="347"/>
        <end position="364"/>
    </location>
</feature>
<dbReference type="GO" id="GO:0015079">
    <property type="term" value="F:potassium ion transmembrane transporter activity"/>
    <property type="evidence" value="ECO:0007669"/>
    <property type="project" value="InterPro"/>
</dbReference>
<dbReference type="EMBL" id="FJOG01000037">
    <property type="protein sequence ID" value="CZR66405.1"/>
    <property type="molecule type" value="Genomic_DNA"/>
</dbReference>
<evidence type="ECO:0000256" key="1">
    <source>
        <dbReference type="SAM" id="MobiDB-lite"/>
    </source>
</evidence>
<protein>
    <submittedName>
        <fullName evidence="3">Uncharacterized protein</fullName>
    </submittedName>
</protein>
<keyword evidence="2" id="KW-0472">Membrane</keyword>
<evidence type="ECO:0000313" key="3">
    <source>
        <dbReference type="EMBL" id="CZR66405.1"/>
    </source>
</evidence>
<accession>A0A1L7XMY0</accession>
<feature type="compositionally biased region" description="Polar residues" evidence="1">
    <location>
        <begin position="323"/>
        <end position="338"/>
    </location>
</feature>
<dbReference type="PANTHER" id="PTHR36424:SF1">
    <property type="entry name" value="LOW AFFINITY K(+) TRANSPORTER 1-RELATED"/>
    <property type="match status" value="1"/>
</dbReference>
<keyword evidence="4" id="KW-1185">Reference proteome</keyword>
<dbReference type="GO" id="GO:0005886">
    <property type="term" value="C:plasma membrane"/>
    <property type="evidence" value="ECO:0007669"/>
    <property type="project" value="InterPro"/>
</dbReference>
<name>A0A1L7XMY0_9HELO</name>
<dbReference type="Pfam" id="PF16944">
    <property type="entry name" value="KCH"/>
    <property type="match status" value="1"/>
</dbReference>
<dbReference type="Proteomes" id="UP000184330">
    <property type="component" value="Unassembled WGS sequence"/>
</dbReference>
<dbReference type="STRING" id="576137.A0A1L7XMY0"/>
<keyword evidence="2" id="KW-1133">Transmembrane helix</keyword>
<evidence type="ECO:0000313" key="4">
    <source>
        <dbReference type="Proteomes" id="UP000184330"/>
    </source>
</evidence>
<feature type="region of interest" description="Disordered" evidence="1">
    <location>
        <begin position="315"/>
        <end position="375"/>
    </location>
</feature>
<feature type="compositionally biased region" description="Polar residues" evidence="1">
    <location>
        <begin position="434"/>
        <end position="445"/>
    </location>
</feature>
<evidence type="ECO:0000256" key="2">
    <source>
        <dbReference type="SAM" id="Phobius"/>
    </source>
</evidence>
<dbReference type="OrthoDB" id="2128042at2759"/>